<dbReference type="EMBL" id="OUNR01000016">
    <property type="protein sequence ID" value="SPP65419.1"/>
    <property type="molecule type" value="Genomic_DNA"/>
</dbReference>
<proteinExistence type="predicted"/>
<evidence type="ECO:0000313" key="1">
    <source>
        <dbReference type="EMBL" id="SPP65419.1"/>
    </source>
</evidence>
<dbReference type="InParanoid" id="A0A330L6C5"/>
<dbReference type="Proteomes" id="UP000248168">
    <property type="component" value="Unassembled WGS sequence"/>
</dbReference>
<protein>
    <submittedName>
        <fullName evidence="1">Uncharacterized protein</fullName>
    </submittedName>
</protein>
<sequence length="80" mass="8750">MRGGMHGHDQISGECSGTIIPTWFDGAQWGRRYSFVDGPSVRLTCLWGLNFIGYTTCFNMCVISDIVPRLCTCSAGLVSV</sequence>
<dbReference type="AlphaFoldDB" id="A0A330L6C5"/>
<accession>A0A330L6C5</accession>
<organism evidence="1 2">
    <name type="scientific">Nitrospira lenta</name>
    <dbReference type="NCBI Taxonomy" id="1436998"/>
    <lineage>
        <taxon>Bacteria</taxon>
        <taxon>Pseudomonadati</taxon>
        <taxon>Nitrospirota</taxon>
        <taxon>Nitrospiria</taxon>
        <taxon>Nitrospirales</taxon>
        <taxon>Nitrospiraceae</taxon>
        <taxon>Nitrospira</taxon>
    </lineage>
</organism>
<keyword evidence="2" id="KW-1185">Reference proteome</keyword>
<name>A0A330L6C5_9BACT</name>
<reference evidence="2" key="1">
    <citation type="submission" date="2018-04" db="EMBL/GenBank/DDBJ databases">
        <authorList>
            <person name="Lucker S."/>
            <person name="Sakoula D."/>
        </authorList>
    </citation>
    <scope>NUCLEOTIDE SEQUENCE [LARGE SCALE GENOMIC DNA]</scope>
</reference>
<gene>
    <name evidence="1" type="ORF">NITLEN_30333</name>
</gene>
<evidence type="ECO:0000313" key="2">
    <source>
        <dbReference type="Proteomes" id="UP000248168"/>
    </source>
</evidence>